<evidence type="ECO:0000313" key="4">
    <source>
        <dbReference type="Proteomes" id="UP000306635"/>
    </source>
</evidence>
<dbReference type="InterPro" id="IPR021812">
    <property type="entry name" value="DUF3391"/>
</dbReference>
<dbReference type="PROSITE" id="PS51832">
    <property type="entry name" value="HD_GYP"/>
    <property type="match status" value="1"/>
</dbReference>
<accession>A0A5R9QKS9</accession>
<dbReference type="InterPro" id="IPR006675">
    <property type="entry name" value="HDIG_dom"/>
</dbReference>
<dbReference type="NCBIfam" id="TIGR00277">
    <property type="entry name" value="HDIG"/>
    <property type="match status" value="1"/>
</dbReference>
<dbReference type="EMBL" id="SWDV01000068">
    <property type="protein sequence ID" value="TLX69922.1"/>
    <property type="molecule type" value="Genomic_DNA"/>
</dbReference>
<gene>
    <name evidence="3" type="ORF">FAS41_29560</name>
</gene>
<dbReference type="Pfam" id="PF11871">
    <property type="entry name" value="DUF3391"/>
    <property type="match status" value="1"/>
</dbReference>
<dbReference type="Proteomes" id="UP000306635">
    <property type="component" value="Unassembled WGS sequence"/>
</dbReference>
<dbReference type="InterPro" id="IPR037522">
    <property type="entry name" value="HD_GYP_dom"/>
</dbReference>
<reference evidence="3 4" key="1">
    <citation type="submission" date="2019-04" db="EMBL/GenBank/DDBJ databases">
        <authorList>
            <person name="Li M."/>
        </authorList>
    </citation>
    <scope>NUCLEOTIDE SEQUENCE [LARGE SCALE GENOMIC DNA]</scope>
    <source>
        <strain evidence="3 4">LAM1902</strain>
    </source>
</reference>
<keyword evidence="4" id="KW-1185">Reference proteome</keyword>
<dbReference type="Gene3D" id="1.10.3210.10">
    <property type="entry name" value="Hypothetical protein af1432"/>
    <property type="match status" value="1"/>
</dbReference>
<evidence type="ECO:0000259" key="2">
    <source>
        <dbReference type="PROSITE" id="PS51832"/>
    </source>
</evidence>
<dbReference type="OrthoDB" id="9764808at2"/>
<dbReference type="CDD" id="cd00077">
    <property type="entry name" value="HDc"/>
    <property type="match status" value="1"/>
</dbReference>
<evidence type="ECO:0000256" key="1">
    <source>
        <dbReference type="SAM" id="MobiDB-lite"/>
    </source>
</evidence>
<dbReference type="GO" id="GO:0008081">
    <property type="term" value="F:phosphoric diester hydrolase activity"/>
    <property type="evidence" value="ECO:0007669"/>
    <property type="project" value="UniProtKB-ARBA"/>
</dbReference>
<dbReference type="PANTHER" id="PTHR43155:SF2">
    <property type="entry name" value="CYCLIC DI-GMP PHOSPHODIESTERASE PA4108"/>
    <property type="match status" value="1"/>
</dbReference>
<dbReference type="SMART" id="SM00471">
    <property type="entry name" value="HDc"/>
    <property type="match status" value="1"/>
</dbReference>
<dbReference type="RefSeq" id="WP_138526825.1">
    <property type="nucleotide sequence ID" value="NZ_SWDV01000068.1"/>
</dbReference>
<feature type="domain" description="HD-GYP" evidence="2">
    <location>
        <begin position="148"/>
        <end position="346"/>
    </location>
</feature>
<dbReference type="PANTHER" id="PTHR43155">
    <property type="entry name" value="CYCLIC DI-GMP PHOSPHODIESTERASE PA4108-RELATED"/>
    <property type="match status" value="1"/>
</dbReference>
<comment type="caution">
    <text evidence="3">The sequence shown here is derived from an EMBL/GenBank/DDBJ whole genome shotgun (WGS) entry which is preliminary data.</text>
</comment>
<organism evidence="3 4">
    <name type="scientific">Pseudomonas nicosulfuronedens</name>
    <dbReference type="NCBI Taxonomy" id="2571105"/>
    <lineage>
        <taxon>Bacteria</taxon>
        <taxon>Pseudomonadati</taxon>
        <taxon>Pseudomonadota</taxon>
        <taxon>Gammaproteobacteria</taxon>
        <taxon>Pseudomonadales</taxon>
        <taxon>Pseudomonadaceae</taxon>
        <taxon>Pseudomonas</taxon>
    </lineage>
</organism>
<protein>
    <submittedName>
        <fullName evidence="3">HD-GYP domain-containing protein</fullName>
    </submittedName>
</protein>
<dbReference type="Pfam" id="PF13487">
    <property type="entry name" value="HD_5"/>
    <property type="match status" value="1"/>
</dbReference>
<dbReference type="SUPFAM" id="SSF109604">
    <property type="entry name" value="HD-domain/PDEase-like"/>
    <property type="match status" value="1"/>
</dbReference>
<evidence type="ECO:0000313" key="3">
    <source>
        <dbReference type="EMBL" id="TLX69922.1"/>
    </source>
</evidence>
<dbReference type="AlphaFoldDB" id="A0A5R9QKS9"/>
<proteinExistence type="predicted"/>
<name>A0A5R9QKS9_9PSED</name>
<dbReference type="InterPro" id="IPR003607">
    <property type="entry name" value="HD/PDEase_dom"/>
</dbReference>
<sequence length="424" mass="47392">MTDSPYLRIPVEAVTLGMYVQELCGAWVNHPFWRAHFLLEDPEDLRRLKESSVREVLIDPSRGLSPPALKQADSKPETSSQPRPTTPVDESQRNTTASSAIRRSLEQEIESARQLCSKSKKVVMAMFQDARLGRAVEVEGARAMVNEITVSVERHPTALISLARLKTADEYTYLHSVAVCALMISLARQLHLDEGLVREAGLAGLLHDIGKMCVPMSILNKPGRLDDAEVACVREHPSRGSDILREGRQVGALVLDVCLHHHEKLDGSGYPHGLAGEQISLVARMGAVCDIYDAITSDRPYKSGWDPAESLQRMSRWCGHHLDESVFQAFIRCLGIYPVGALVRLQSDRLAVVVDQSTELLLPIVKVFYSTRTKAALPVELLDLSKLKGRERIAARESPERWGFQNLEAFWCELDRRRGSIFDR</sequence>
<feature type="region of interest" description="Disordered" evidence="1">
    <location>
        <begin position="59"/>
        <end position="99"/>
    </location>
</feature>